<reference evidence="5 6" key="1">
    <citation type="submission" date="2020-05" db="EMBL/GenBank/DDBJ databases">
        <title>Paenibacillus glebae, sp. nov., Paenibacillus humi sp. nov., Paenibacillus pedi sp. nov., Paenibacillus terrestris sp. nov. and Paenibacillus terricola sp. nov., isolated from a forest top soil sample.</title>
        <authorList>
            <person name="Qi S."/>
            <person name="Carlier A."/>
            <person name="Cnockaert M."/>
            <person name="Vandamme P."/>
        </authorList>
    </citation>
    <scope>NUCLEOTIDE SEQUENCE [LARGE SCALE GENOMIC DNA]</scope>
    <source>
        <strain evidence="5 6">LMG 29502</strain>
    </source>
</reference>
<dbReference type="InterPro" id="IPR029058">
    <property type="entry name" value="AB_hydrolase_fold"/>
</dbReference>
<dbReference type="InterPro" id="IPR002018">
    <property type="entry name" value="CarbesteraseB"/>
</dbReference>
<dbReference type="InterPro" id="IPR019819">
    <property type="entry name" value="Carboxylesterase_B_CS"/>
</dbReference>
<dbReference type="PROSITE" id="PS00122">
    <property type="entry name" value="CARBOXYLESTERASE_B_1"/>
    <property type="match status" value="1"/>
</dbReference>
<evidence type="ECO:0000256" key="1">
    <source>
        <dbReference type="ARBA" id="ARBA00005964"/>
    </source>
</evidence>
<evidence type="ECO:0000313" key="6">
    <source>
        <dbReference type="Proteomes" id="UP000711047"/>
    </source>
</evidence>
<evidence type="ECO:0000256" key="3">
    <source>
        <dbReference type="RuleBase" id="RU361235"/>
    </source>
</evidence>
<sequence length="492" mass="53152">MTGQLVDTAYGKLKGEQGDGVNVWRGIPFAAPPVGELRFRAPQPPESWEGVREATAFGPVSLQPVSTSSTRFGGSNPVYSEDCLYLNVWSPATEQEDALPVMVWIHGGTFVTGAGSQPMFDGTRMAASGRVVLVTVNYRLGPLGFMHLSPLGAGLGSNLGLLDQIAALEWVQQNIAAFGGDPGRVTVFGESAGSMSIAALLAMPAARGLFSQAIMESGAAQTLSSPQGEQIAAAFLAELGLQPGGDTQPLHTLPAAEIMEAAARMAYKLSGDSMSMYFQPVVEQATLPVEPAQAIVEGAASGIPVLIGTNLHEGNLFFREGQGGDSFERSLKSLEQLMGIEDLSELTSDYSHTWEGQAEVLTDLFFWASSISFAEKQLDHAPVWMYRFDWTVPGHPLLEKAIHGAEILYVFNNLPLLKQYGLSVTPEMAKVAEAMRAAWTAFAHHGDPAVPELDWPQYTPEKRATMVFDKVSHVVEDPDEAKRRRIFEHYRG</sequence>
<evidence type="ECO:0000256" key="2">
    <source>
        <dbReference type="ARBA" id="ARBA00022801"/>
    </source>
</evidence>
<proteinExistence type="inferred from homology"/>
<organism evidence="5 6">
    <name type="scientific">Paenibacillus tritici</name>
    <dbReference type="NCBI Taxonomy" id="1873425"/>
    <lineage>
        <taxon>Bacteria</taxon>
        <taxon>Bacillati</taxon>
        <taxon>Bacillota</taxon>
        <taxon>Bacilli</taxon>
        <taxon>Bacillales</taxon>
        <taxon>Paenibacillaceae</taxon>
        <taxon>Paenibacillus</taxon>
    </lineage>
</organism>
<protein>
    <recommendedName>
        <fullName evidence="3">Carboxylic ester hydrolase</fullName>
        <ecNumber evidence="3">3.1.1.-</ecNumber>
    </recommendedName>
</protein>
<dbReference type="InterPro" id="IPR019826">
    <property type="entry name" value="Carboxylesterase_B_AS"/>
</dbReference>
<dbReference type="EC" id="3.1.1.-" evidence="3"/>
<evidence type="ECO:0000313" key="5">
    <source>
        <dbReference type="EMBL" id="NQX44884.1"/>
    </source>
</evidence>
<dbReference type="InterPro" id="IPR000997">
    <property type="entry name" value="Cholinesterase"/>
</dbReference>
<dbReference type="PRINTS" id="PR00878">
    <property type="entry name" value="CHOLNESTRASE"/>
</dbReference>
<dbReference type="Proteomes" id="UP000711047">
    <property type="component" value="Unassembled WGS sequence"/>
</dbReference>
<accession>A0ABX2DLE3</accession>
<dbReference type="RefSeq" id="WP_173130139.1">
    <property type="nucleotide sequence ID" value="NZ_JABMKX010000003.1"/>
</dbReference>
<feature type="domain" description="Carboxylesterase type B" evidence="4">
    <location>
        <begin position="4"/>
        <end position="472"/>
    </location>
</feature>
<dbReference type="InterPro" id="IPR050309">
    <property type="entry name" value="Type-B_Carboxylest/Lipase"/>
</dbReference>
<dbReference type="Pfam" id="PF00135">
    <property type="entry name" value="COesterase"/>
    <property type="match status" value="1"/>
</dbReference>
<dbReference type="Gene3D" id="3.40.50.1820">
    <property type="entry name" value="alpha/beta hydrolase"/>
    <property type="match status" value="1"/>
</dbReference>
<name>A0ABX2DLE3_9BACL</name>
<dbReference type="SUPFAM" id="SSF53474">
    <property type="entry name" value="alpha/beta-Hydrolases"/>
    <property type="match status" value="1"/>
</dbReference>
<keyword evidence="2 3" id="KW-0378">Hydrolase</keyword>
<evidence type="ECO:0000259" key="4">
    <source>
        <dbReference type="Pfam" id="PF00135"/>
    </source>
</evidence>
<dbReference type="PROSITE" id="PS00941">
    <property type="entry name" value="CARBOXYLESTERASE_B_2"/>
    <property type="match status" value="1"/>
</dbReference>
<dbReference type="PANTHER" id="PTHR11559">
    <property type="entry name" value="CARBOXYLESTERASE"/>
    <property type="match status" value="1"/>
</dbReference>
<gene>
    <name evidence="5" type="ORF">HQN87_06050</name>
</gene>
<keyword evidence="6" id="KW-1185">Reference proteome</keyword>
<dbReference type="EMBL" id="JABMKX010000003">
    <property type="protein sequence ID" value="NQX44884.1"/>
    <property type="molecule type" value="Genomic_DNA"/>
</dbReference>
<comment type="caution">
    <text evidence="5">The sequence shown here is derived from an EMBL/GenBank/DDBJ whole genome shotgun (WGS) entry which is preliminary data.</text>
</comment>
<comment type="similarity">
    <text evidence="1 3">Belongs to the type-B carboxylesterase/lipase family.</text>
</comment>